<keyword evidence="3" id="KW-1185">Reference proteome</keyword>
<dbReference type="EMBL" id="LNTU01000012">
    <property type="protein sequence ID" value="KXF77294.1"/>
    <property type="molecule type" value="Genomic_DNA"/>
</dbReference>
<sequence length="1143" mass="121785">MTAKPEKIRFRKRDIRELHLYPSACEQAAPPVHCPRRRSLVWLTCRSLLSIGILFSIVAVAAFVVLRGGISGEALTREARNALQSVAGSDAVTSLSGARVSLDQRYHIALEAEDVSVSDPKDGFSVDGIRSVKLGLAPLALLAGEVRIARVEVDGADMKLSETGETQGLLASLPRDSKGLIDFGAVSQLLFDAIAQRVALLDQRSTRSIVVLNTSIRFKLMDEEKTLEVRKASLAEKNGKIALEGTFNWEGKTIAMTGEVERGGDAGVSAFDISVDGIPVNIDPPPEITEEIADGRVNPAHFRLRGDANLRLTGKAAAAEKPAQITGQLSVAEGKMDLGRNADVPAAVVLNFEQVVGSGKIELQPSTLTLGGMEAQFDGAIGPEPEEDTADPAYRFEIVTRSAVSAPKESTEPALPFAVRIAGRYLNEKDQLDFNDLSVKTSGGELYGQGSMTFGNGTPETIFLLRIPEMPVAHAKQLWPIDVADGARLWVLTNLYGGKLANSQIDIAFPAGRFNGPGRPPPLTADEIKADFQISDTRFDVVGDLPPVRDATGAVTVRGAHTTVTLEEGTAYTPSNRRADVSKGTLIIPWGPQRPVLADLDITVKGDAAAIAEIISYKPIDALKHAPFTPEEVAGDVSSRIFVTFPVTKDAPKGSLKWNADLDFSDLDISKPIDDQQVTGATGTLQITPDVAQIKADARLDGIPATLDITQPIGDSAVKKQQTIKLELDDKVRAKVLPGLSGIFSGAMIVDMGMAVGNERSVTADLTKTEINIPWIGWKKGAGVPAKARLTLASNRLDNSNFEIKDLDLSGDAFRLQGDLTVSNGDLRSATFKQVRLNRTDDMTVKFSRISGGYRADITGSSFDARALLKQITASGSTTGGGGSSKTRLVVNAEIDQVTGFNSETLRDVSISYEGAGSAVSSLSINAKTSSGKAFTATTSTQSGAKSVSLQSSDAGAVLRFFDYYDKMQGGAISVNLTAQGDGPPRGQVAARDFAIVDEPRLSKIVSSPPSTGGTSLNEAVRKDIDVSRVQFDRGFVQIEKGNGYVSLKRGVVRGPLIGTTFQGMLYDQNGNMSITGTFMPAYGLNRLFGELPILGALLGNGRDRGLIGITYKLTGSAKQPQVVVNPISVMAPGIFRSIFEFQ</sequence>
<feature type="transmembrane region" description="Helical" evidence="1">
    <location>
        <begin position="47"/>
        <end position="66"/>
    </location>
</feature>
<keyword evidence="1" id="KW-0472">Membrane</keyword>
<keyword evidence="1" id="KW-1133">Transmembrane helix</keyword>
<comment type="caution">
    <text evidence="2">The sequence shown here is derived from an EMBL/GenBank/DDBJ whole genome shotgun (WGS) entry which is preliminary data.</text>
</comment>
<dbReference type="AlphaFoldDB" id="A0A135HVT5"/>
<name>A0A135HVT5_9HYPH</name>
<reference evidence="2 3" key="1">
    <citation type="submission" date="2015-11" db="EMBL/GenBank/DDBJ databases">
        <title>Draft genome sequence of Paramesorhizobium deserti A-3-E, a strain highly resistant to diverse beta-lactam antibiotics.</title>
        <authorList>
            <person name="Lv R."/>
            <person name="Yang X."/>
            <person name="Fang N."/>
            <person name="Guo J."/>
            <person name="Luo X."/>
            <person name="Peng F."/>
            <person name="Yang R."/>
            <person name="Cui Y."/>
            <person name="Fang C."/>
            <person name="Song Y."/>
        </authorList>
    </citation>
    <scope>NUCLEOTIDE SEQUENCE [LARGE SCALE GENOMIC DNA]</scope>
    <source>
        <strain evidence="2 3">A-3-E</strain>
    </source>
</reference>
<organism evidence="2 3">
    <name type="scientific">Paramesorhizobium deserti</name>
    <dbReference type="NCBI Taxonomy" id="1494590"/>
    <lineage>
        <taxon>Bacteria</taxon>
        <taxon>Pseudomonadati</taxon>
        <taxon>Pseudomonadota</taxon>
        <taxon>Alphaproteobacteria</taxon>
        <taxon>Hyphomicrobiales</taxon>
        <taxon>Phyllobacteriaceae</taxon>
        <taxon>Paramesorhizobium</taxon>
    </lineage>
</organism>
<dbReference type="RefSeq" id="WP_068881481.1">
    <property type="nucleotide sequence ID" value="NZ_LNTU01000012.1"/>
</dbReference>
<accession>A0A135HVT5</accession>
<dbReference type="STRING" id="1494590.ATN84_07810"/>
<proteinExistence type="predicted"/>
<evidence type="ECO:0000256" key="1">
    <source>
        <dbReference type="SAM" id="Phobius"/>
    </source>
</evidence>
<evidence type="ECO:0000313" key="2">
    <source>
        <dbReference type="EMBL" id="KXF77294.1"/>
    </source>
</evidence>
<gene>
    <name evidence="2" type="ORF">ATN84_07810</name>
</gene>
<protein>
    <submittedName>
        <fullName evidence="2">RNA-binding protein</fullName>
    </submittedName>
</protein>
<dbReference type="OrthoDB" id="7161641at2"/>
<dbReference type="Proteomes" id="UP000070107">
    <property type="component" value="Unassembled WGS sequence"/>
</dbReference>
<keyword evidence="1" id="KW-0812">Transmembrane</keyword>
<evidence type="ECO:0000313" key="3">
    <source>
        <dbReference type="Proteomes" id="UP000070107"/>
    </source>
</evidence>